<evidence type="ECO:0000313" key="4">
    <source>
        <dbReference type="Proteomes" id="UP001642464"/>
    </source>
</evidence>
<evidence type="ECO:0000256" key="2">
    <source>
        <dbReference type="SAM" id="MobiDB-lite"/>
    </source>
</evidence>
<comment type="caution">
    <text evidence="3">The sequence shown here is derived from an EMBL/GenBank/DDBJ whole genome shotgun (WGS) entry which is preliminary data.</text>
</comment>
<dbReference type="GO" id="GO:0016301">
    <property type="term" value="F:kinase activity"/>
    <property type="evidence" value="ECO:0007669"/>
    <property type="project" value="UniProtKB-KW"/>
</dbReference>
<evidence type="ECO:0000313" key="3">
    <source>
        <dbReference type="EMBL" id="CAK9059846.1"/>
    </source>
</evidence>
<dbReference type="Gene3D" id="3.80.10.10">
    <property type="entry name" value="Ribonuclease Inhibitor"/>
    <property type="match status" value="1"/>
</dbReference>
<keyword evidence="3" id="KW-0418">Kinase</keyword>
<dbReference type="PANTHER" id="PTHR32134:SF169">
    <property type="entry name" value="FNIP REPEAT-CONTAINING PROTEIN-RELATED"/>
    <property type="match status" value="1"/>
</dbReference>
<evidence type="ECO:0000256" key="1">
    <source>
        <dbReference type="SAM" id="Coils"/>
    </source>
</evidence>
<protein>
    <submittedName>
        <fullName evidence="3">Probable serine/threonine-protein kinase fnkA (FNIP repeat-containing protein A)</fullName>
    </submittedName>
</protein>
<feature type="compositionally biased region" description="Polar residues" evidence="2">
    <location>
        <begin position="523"/>
        <end position="539"/>
    </location>
</feature>
<keyword evidence="1" id="KW-0175">Coiled coil</keyword>
<feature type="region of interest" description="Disordered" evidence="2">
    <location>
        <begin position="516"/>
        <end position="543"/>
    </location>
</feature>
<sequence length="713" mass="76564">MGASATGHGNLVEEPDDETLLSFLCEDVDRAERLLSRAERLMPRAKARVATSLAAEKPSVSGESGRRLIIHGVDGSTFHLPVDDAATVDDLSKTITAKCGAKPGHRLVLTSGGNVLDDSKPLLKQLCGEEITYVMQRVSAGEAAVSLLRATKESRNHLPSSLQTLTFGYGLNQILQGVTLPSRLHTLTFGGEFKESLEDVTLPSSLQTLTFGERFNQSLKGVTLPSSLQTLTFGERFNQSLKGVMLPSRLRTLTFSEDFNQSLKDVTLPNSLQTLSFGFKFNQRLEAVTLPRSLQTLIFGHCFNQSLKGVTLPSSVQALSFGFKFNQSLKGVTLPSSLQTLTFGGEFDQSLGVTFPKSLLALTFGFVRSLEGVVWPSSLQSLTLLDCCGAASDYGSWLETLPSSLQHLCLVIPPPQGTPDDGVGVTTESVEAKPLRRRATCSAPPAHERRAPQRESGDSSGAQRGGVKRSETFGAHVKPQAARQALILELRQQIDDMRKKLGPSEAHGSVLSALAAGDAAPAQESSTVPPLETGRSSARSGRPAALTGLGAGLAFLAWNLWSSQAPEASHEVSLLRHTSLNPITFFAVPSFVSMGAVLSGDPDRAVVDEALRAFIHEDVERAQRLICRAKELVAEAEQVEQAQHMDVHVDVPTPSTAPRLLNINGLDGSTFQLQVDDAVTVVEDLFQLITTKISIKAGRRLVFTSGGKVLEAT</sequence>
<dbReference type="InterPro" id="IPR032675">
    <property type="entry name" value="LRR_dom_sf"/>
</dbReference>
<dbReference type="InterPro" id="IPR008615">
    <property type="entry name" value="FNIP"/>
</dbReference>
<dbReference type="PANTHER" id="PTHR32134">
    <property type="entry name" value="FNIP REPEAT-CONTAINING PROTEIN"/>
    <property type="match status" value="1"/>
</dbReference>
<dbReference type="InterPro" id="IPR029071">
    <property type="entry name" value="Ubiquitin-like_domsf"/>
</dbReference>
<dbReference type="InterPro" id="IPR051251">
    <property type="entry name" value="STK_FNIP-Repeat"/>
</dbReference>
<dbReference type="Proteomes" id="UP001642464">
    <property type="component" value="Unassembled WGS sequence"/>
</dbReference>
<proteinExistence type="predicted"/>
<keyword evidence="4" id="KW-1185">Reference proteome</keyword>
<gene>
    <name evidence="3" type="ORF">SCF082_LOCUS31628</name>
</gene>
<accession>A0ABP0N895</accession>
<organism evidence="3 4">
    <name type="scientific">Durusdinium trenchii</name>
    <dbReference type="NCBI Taxonomy" id="1381693"/>
    <lineage>
        <taxon>Eukaryota</taxon>
        <taxon>Sar</taxon>
        <taxon>Alveolata</taxon>
        <taxon>Dinophyceae</taxon>
        <taxon>Suessiales</taxon>
        <taxon>Symbiodiniaceae</taxon>
        <taxon>Durusdinium</taxon>
    </lineage>
</organism>
<feature type="compositionally biased region" description="Basic and acidic residues" evidence="2">
    <location>
        <begin position="446"/>
        <end position="457"/>
    </location>
</feature>
<dbReference type="SUPFAM" id="SSF54236">
    <property type="entry name" value="Ubiquitin-like"/>
    <property type="match status" value="1"/>
</dbReference>
<name>A0ABP0N895_9DINO</name>
<reference evidence="3 4" key="1">
    <citation type="submission" date="2024-02" db="EMBL/GenBank/DDBJ databases">
        <authorList>
            <person name="Chen Y."/>
            <person name="Shah S."/>
            <person name="Dougan E. K."/>
            <person name="Thang M."/>
            <person name="Chan C."/>
        </authorList>
    </citation>
    <scope>NUCLEOTIDE SEQUENCE [LARGE SCALE GENOMIC DNA]</scope>
</reference>
<dbReference type="SUPFAM" id="SSF52058">
    <property type="entry name" value="L domain-like"/>
    <property type="match status" value="1"/>
</dbReference>
<dbReference type="Pfam" id="PF05725">
    <property type="entry name" value="FNIP"/>
    <property type="match status" value="4"/>
</dbReference>
<feature type="region of interest" description="Disordered" evidence="2">
    <location>
        <begin position="416"/>
        <end position="475"/>
    </location>
</feature>
<feature type="coiled-coil region" evidence="1">
    <location>
        <begin position="21"/>
        <end position="48"/>
    </location>
</feature>
<keyword evidence="3" id="KW-0808">Transferase</keyword>
<dbReference type="EMBL" id="CAXAMM010026891">
    <property type="protein sequence ID" value="CAK9059846.1"/>
    <property type="molecule type" value="Genomic_DNA"/>
</dbReference>